<comment type="similarity">
    <text evidence="1">Belongs to the Bcl-2 family.</text>
</comment>
<dbReference type="GO" id="GO:0003676">
    <property type="term" value="F:nucleic acid binding"/>
    <property type="evidence" value="ECO:0007669"/>
    <property type="project" value="InterPro"/>
</dbReference>
<dbReference type="Proteomes" id="UP000499080">
    <property type="component" value="Unassembled WGS sequence"/>
</dbReference>
<dbReference type="InterPro" id="IPR021109">
    <property type="entry name" value="Peptidase_aspartic_dom_sf"/>
</dbReference>
<evidence type="ECO:0000259" key="3">
    <source>
        <dbReference type="PROSITE" id="PS50994"/>
    </source>
</evidence>
<dbReference type="InterPro" id="IPR012337">
    <property type="entry name" value="RNaseH-like_sf"/>
</dbReference>
<dbReference type="InterPro" id="IPR008042">
    <property type="entry name" value="Retrotrans_Pao"/>
</dbReference>
<accession>A0A4Y2JHZ1</accession>
<sequence>MDVTQLKTQRKALRTSFTICAKSIEDELMKEAPNVSQLSIWKAQIEDKFTRLEKCQTEITNLILKDTDAERAFVEDFLSAEKYRDRFSELCVQIQRLSMKETETKEFSEKRKFKLPKIELKTFTGDAKEYLSFWRQFSKIHEDTSIPNEDKMQYLLQAVVPKTKAARVVESFPATAENYPKAIAQLKERFGRDDLLVQIYVRDLLSMVMKNAASGRTKTDLPALYDELEAKIRALESLGRTQEKYGDFLSPLVESCLPEEILVAWERSRNMKDVSQVEDRSLEKLMNFLKQEVKGVEMVKLARTGFSPPANQKKKEAANKLNNYPTAATLVSTNIRNNTGKRNLLCIFCNKKHPSKDCLEARNMSIDEKKKCILKNRACFCCFSVTHFSKFCKVKNSCLYCAKPHHYLMCDHPKENIKQRSDIIATNSLSKSCIKNNVFLMTLIVKVCAEKDKVIQVRTLLDSGSQYSYISKHAIEKFGIKSNNKIKMQHMLFGGRETQSQIHDVYELLIRSMDESYSLRVKVFSEDKICGTVPKVSNPTVINELSKKGIILSDLANEDCEIGLLLGADVAGMLFLEGSVKLDSGLFLLKTRFCFVLTGKQEVSDKCNERCDTVLNVISLFVKDSSINELWSLENTGIFDPIQRLNENNEHLKAIEEFKNSMKILPDGRYEHCLPFKSDVIELPSNEELTWKRHKKMCERAQRNGLLDNYKAVFKEWEELKIIEKIDCENETSHFLPHRPVVKTDSITTKIRPVFDASARETGKNSLNDLLYKGPNLIEQIPDIIDRFRSYPIGISADIEKAFLQLGIAPEHRDFLRFFYPTENEENVYRHSRVVFGVSSSPFLLAAALSHLLEHVPAEDSEIADKLKLSFYVDNFVAGVSDATQQEKFILKAREILSRGCFNLRNWESNVECKYISKSTGTTKLLGILWDLDKDVLKCRVCVEDLKIDSNITERFILAAVQRIFDPLGILCSATLPPKILLQNTWKLRLSWDSTLPDDIVKPFLKWWGEVAKLSDIEIPRHLEINDTTQMHVFVDACKEAYAPCIFLRTDTSQGVKVVLVRAKSRVAPLKQATIPRLELMACCIGARLAHSVQQALNITEMETIFWSDSMVALYWLSQKGGWSVFVSNRIKEIKTLFPDGEWRHVPGKINPADLISRGCLPSHLVESHWWEGPLWLVKSPDNWTVTELINCETSEISSERKKVRLCNLNVTEEKVPWYARKFSKFHSILRLVAWVLRFINNVRSRINERKRGQLTVEEIESAEIQLIRSIQAQSFPDEKSTPNMCVFRDENNIIRVKTRITERIDTPHFLSPILLPNNCIFTQRLVEHLHIENYHAGTQLLLSMLREKYWIFCGRRTVRKIWNACVRCRRFKSKSPTADPVSLPADRVKDAAVFEVVGVDLSGPLCIKQGTKVWAVLYTCALYRALHLELVSSLSTDAFLLYFRRFVARRERPRIIYADNGTNFRGAYNELAAIDWNEVSRYAEIQRITWKFIPPTAAWWGGFWERLVRTVKELLRRTLGKAIFTYEELLTILSECEKVVNSRPLTYLSEDMQDLTPITPAVFLFDISTAEIKDLDVRDANHFRKRLRFRAKVIEELRKRFRSEYLGQLIQRQKQDPLSSNIREGDIVLIGDDVKKRLQWPLARIIELIPGKDGLVRTVKLKTQSSTLIRPIQRVFPLELSGNDLTSLPLQKVQLTELSVNSPNPETSVKSSIPDPSKANQPQVSRCGRAIKIPKRLNLVTLNDVFE</sequence>
<dbReference type="Gene3D" id="3.30.70.270">
    <property type="match status" value="1"/>
</dbReference>
<evidence type="ECO:0000256" key="1">
    <source>
        <dbReference type="ARBA" id="ARBA00009458"/>
    </source>
</evidence>
<dbReference type="GO" id="GO:0042981">
    <property type="term" value="P:regulation of apoptotic process"/>
    <property type="evidence" value="ECO:0007669"/>
    <property type="project" value="InterPro"/>
</dbReference>
<dbReference type="InterPro" id="IPR041588">
    <property type="entry name" value="Integrase_H2C2"/>
</dbReference>
<evidence type="ECO:0000313" key="5">
    <source>
        <dbReference type="Proteomes" id="UP000499080"/>
    </source>
</evidence>
<dbReference type="InterPro" id="IPR020726">
    <property type="entry name" value="Bcl2_BH2_motif_CS"/>
</dbReference>
<feature type="region of interest" description="Disordered" evidence="2">
    <location>
        <begin position="1702"/>
        <end position="1725"/>
    </location>
</feature>
<dbReference type="Gene3D" id="2.40.70.10">
    <property type="entry name" value="Acid Proteases"/>
    <property type="match status" value="1"/>
</dbReference>
<dbReference type="Pfam" id="PF05380">
    <property type="entry name" value="Peptidase_A17"/>
    <property type="match status" value="1"/>
</dbReference>
<dbReference type="GO" id="GO:0015074">
    <property type="term" value="P:DNA integration"/>
    <property type="evidence" value="ECO:0007669"/>
    <property type="project" value="InterPro"/>
</dbReference>
<name>A0A4Y2JHZ1_ARAVE</name>
<dbReference type="InterPro" id="IPR043502">
    <property type="entry name" value="DNA/RNA_pol_sf"/>
</dbReference>
<dbReference type="GO" id="GO:0071897">
    <property type="term" value="P:DNA biosynthetic process"/>
    <property type="evidence" value="ECO:0007669"/>
    <property type="project" value="UniProtKB-ARBA"/>
</dbReference>
<dbReference type="InterPro" id="IPR043128">
    <property type="entry name" value="Rev_trsase/Diguanyl_cyclase"/>
</dbReference>
<dbReference type="GO" id="GO:0042575">
    <property type="term" value="C:DNA polymerase complex"/>
    <property type="evidence" value="ECO:0007669"/>
    <property type="project" value="UniProtKB-ARBA"/>
</dbReference>
<gene>
    <name evidence="4" type="ORF">AVEN_88655_1</name>
</gene>
<organism evidence="4 5">
    <name type="scientific">Araneus ventricosus</name>
    <name type="common">Orbweaver spider</name>
    <name type="synonym">Epeira ventricosa</name>
    <dbReference type="NCBI Taxonomy" id="182803"/>
    <lineage>
        <taxon>Eukaryota</taxon>
        <taxon>Metazoa</taxon>
        <taxon>Ecdysozoa</taxon>
        <taxon>Arthropoda</taxon>
        <taxon>Chelicerata</taxon>
        <taxon>Arachnida</taxon>
        <taxon>Araneae</taxon>
        <taxon>Araneomorphae</taxon>
        <taxon>Entelegynae</taxon>
        <taxon>Araneoidea</taxon>
        <taxon>Araneidae</taxon>
        <taxon>Araneus</taxon>
    </lineage>
</organism>
<dbReference type="SUPFAM" id="SSF56672">
    <property type="entry name" value="DNA/RNA polymerases"/>
    <property type="match status" value="1"/>
</dbReference>
<dbReference type="InterPro" id="IPR005312">
    <property type="entry name" value="DUF1759"/>
</dbReference>
<dbReference type="EMBL" id="BGPR01003585">
    <property type="protein sequence ID" value="GBM89931.1"/>
    <property type="molecule type" value="Genomic_DNA"/>
</dbReference>
<reference evidence="4 5" key="1">
    <citation type="journal article" date="2019" name="Sci. Rep.">
        <title>Orb-weaving spider Araneus ventricosus genome elucidates the spidroin gene catalogue.</title>
        <authorList>
            <person name="Kono N."/>
            <person name="Nakamura H."/>
            <person name="Ohtoshi R."/>
            <person name="Moran D.A.P."/>
            <person name="Shinohara A."/>
            <person name="Yoshida Y."/>
            <person name="Fujiwara M."/>
            <person name="Mori M."/>
            <person name="Tomita M."/>
            <person name="Arakawa K."/>
        </authorList>
    </citation>
    <scope>NUCLEOTIDE SEQUENCE [LARGE SCALE GENOMIC DNA]</scope>
</reference>
<evidence type="ECO:0000313" key="4">
    <source>
        <dbReference type="EMBL" id="GBM89931.1"/>
    </source>
</evidence>
<dbReference type="SUPFAM" id="SSF53098">
    <property type="entry name" value="Ribonuclease H-like"/>
    <property type="match status" value="1"/>
</dbReference>
<keyword evidence="5" id="KW-1185">Reference proteome</keyword>
<protein>
    <recommendedName>
        <fullName evidence="3">Integrase catalytic domain-containing protein</fullName>
    </recommendedName>
</protein>
<feature type="domain" description="Integrase catalytic" evidence="3">
    <location>
        <begin position="1381"/>
        <end position="1569"/>
    </location>
</feature>
<comment type="caution">
    <text evidence="4">The sequence shown here is derived from an EMBL/GenBank/DDBJ whole genome shotgun (WGS) entry which is preliminary data.</text>
</comment>
<dbReference type="PANTHER" id="PTHR47331:SF1">
    <property type="entry name" value="GAG-LIKE PROTEIN"/>
    <property type="match status" value="1"/>
</dbReference>
<dbReference type="InterPro" id="IPR040676">
    <property type="entry name" value="DUF5641"/>
</dbReference>
<dbReference type="InterPro" id="IPR036397">
    <property type="entry name" value="RNaseH_sf"/>
</dbReference>
<proteinExistence type="inferred from homology"/>
<dbReference type="OrthoDB" id="6436485at2759"/>
<dbReference type="PROSITE" id="PS50994">
    <property type="entry name" value="INTEGRASE"/>
    <property type="match status" value="1"/>
</dbReference>
<feature type="compositionally biased region" description="Polar residues" evidence="2">
    <location>
        <begin position="1702"/>
        <end position="1712"/>
    </location>
</feature>
<dbReference type="Pfam" id="PF17921">
    <property type="entry name" value="Integrase_H2C2"/>
    <property type="match status" value="1"/>
</dbReference>
<dbReference type="PANTHER" id="PTHR47331">
    <property type="entry name" value="PHD-TYPE DOMAIN-CONTAINING PROTEIN"/>
    <property type="match status" value="1"/>
</dbReference>
<dbReference type="Pfam" id="PF18701">
    <property type="entry name" value="DUF5641"/>
    <property type="match status" value="1"/>
</dbReference>
<dbReference type="Gene3D" id="3.10.10.10">
    <property type="entry name" value="HIV Type 1 Reverse Transcriptase, subunit A, domain 1"/>
    <property type="match status" value="1"/>
</dbReference>
<dbReference type="Pfam" id="PF03564">
    <property type="entry name" value="DUF1759"/>
    <property type="match status" value="1"/>
</dbReference>
<dbReference type="PROSITE" id="PS01258">
    <property type="entry name" value="BH2"/>
    <property type="match status" value="1"/>
</dbReference>
<evidence type="ECO:0000256" key="2">
    <source>
        <dbReference type="SAM" id="MobiDB-lite"/>
    </source>
</evidence>
<dbReference type="InterPro" id="IPR001584">
    <property type="entry name" value="Integrase_cat-core"/>
</dbReference>
<dbReference type="Gene3D" id="3.30.420.10">
    <property type="entry name" value="Ribonuclease H-like superfamily/Ribonuclease H"/>
    <property type="match status" value="1"/>
</dbReference>